<proteinExistence type="predicted"/>
<dbReference type="RefSeq" id="WP_135591050.1">
    <property type="nucleotide sequence ID" value="NZ_RQEZ01000098.1"/>
</dbReference>
<feature type="transmembrane region" description="Helical" evidence="1">
    <location>
        <begin position="361"/>
        <end position="380"/>
    </location>
</feature>
<sequence>MSIFGNFFTKKISLKDATFSIFIFLYVFLFYHNAWLSDDSFITFRVVDNFLNGYGLRWNPVERVQVFTHPLWLFLLVPVQAFIRDISWTAYLLSFVCGILLLLLWYFQFRKSEGKTAAGTFLFTILFCSKTYFDYNTSGLENPLSFVLLLCAAIYFVRCLQKGKTPDGEVRRDSLALGFLIACLALTRLDLILFFVIPLPFLFFKTHRENRIQFLKYSIIGIFPWFLYLCFSTVYYGSPLPNTFYAKTNVVSPLSDRLVAGWNYVRIGLRWDPVASIVFFVHLSLMLVEVLFRSFSKRKGILNDEERIYLFVGGASVFPVPLYLLWIGGDFMSGRFLGTCLIVSLFVLAKIFSSWSERNSVVAKRIGFLIYTIVAFVFFISKSSPFRNTFSKNEVRLESGVVDEAASYRDDCSLKSLIRGHSPDSHPWARYAISLSQAGSKIGKNATEGGVPRRFAQSYIRRLAADPAFSNSIERVQITTNVGLAGYYGGPKIHWIDLLGITDPFLARLPGKGFPGHYIRLLPEGYKEFIEETSSSLSDPDLDRFFYEIRLLSEEDLWTEERFAAIFDFSFRGRGNFLTRFPKGFRYPFVLEVYRSSLYGIPFVGTTDAELRKRLESEYFLELNK</sequence>
<dbReference type="EMBL" id="RQFA01000037">
    <property type="protein sequence ID" value="TGK34462.1"/>
    <property type="molecule type" value="Genomic_DNA"/>
</dbReference>
<comment type="caution">
    <text evidence="2">The sequence shown here is derived from an EMBL/GenBank/DDBJ whole genome shotgun (WGS) entry which is preliminary data.</text>
</comment>
<keyword evidence="1" id="KW-0812">Transmembrane</keyword>
<evidence type="ECO:0000313" key="2">
    <source>
        <dbReference type="EMBL" id="TGK34462.1"/>
    </source>
</evidence>
<protein>
    <recommendedName>
        <fullName evidence="4">Glycosyltransferase RgtA/B/C/D-like domain-containing protein</fullName>
    </recommendedName>
</protein>
<feature type="transmembrane region" description="Helical" evidence="1">
    <location>
        <begin position="332"/>
        <end position="349"/>
    </location>
</feature>
<keyword evidence="1" id="KW-0472">Membrane</keyword>
<feature type="transmembrane region" description="Helical" evidence="1">
    <location>
        <begin position="12"/>
        <end position="31"/>
    </location>
</feature>
<organism evidence="2 3">
    <name type="scientific">Leptospira gomenensis</name>
    <dbReference type="NCBI Taxonomy" id="2484974"/>
    <lineage>
        <taxon>Bacteria</taxon>
        <taxon>Pseudomonadati</taxon>
        <taxon>Spirochaetota</taxon>
        <taxon>Spirochaetia</taxon>
        <taxon>Leptospirales</taxon>
        <taxon>Leptospiraceae</taxon>
        <taxon>Leptospira</taxon>
    </lineage>
</organism>
<name>A0A5F1YAP1_9LEPT</name>
<feature type="transmembrane region" description="Helical" evidence="1">
    <location>
        <begin position="274"/>
        <end position="296"/>
    </location>
</feature>
<feature type="transmembrane region" description="Helical" evidence="1">
    <location>
        <begin position="140"/>
        <end position="157"/>
    </location>
</feature>
<feature type="transmembrane region" description="Helical" evidence="1">
    <location>
        <begin position="308"/>
        <end position="326"/>
    </location>
</feature>
<evidence type="ECO:0008006" key="4">
    <source>
        <dbReference type="Google" id="ProtNLM"/>
    </source>
</evidence>
<feature type="transmembrane region" description="Helical" evidence="1">
    <location>
        <begin position="177"/>
        <end position="202"/>
    </location>
</feature>
<dbReference type="Proteomes" id="UP000298277">
    <property type="component" value="Unassembled WGS sequence"/>
</dbReference>
<evidence type="ECO:0000313" key="3">
    <source>
        <dbReference type="Proteomes" id="UP000298277"/>
    </source>
</evidence>
<gene>
    <name evidence="2" type="ORF">EHQ17_08525</name>
</gene>
<feature type="transmembrane region" description="Helical" evidence="1">
    <location>
        <begin position="214"/>
        <end position="236"/>
    </location>
</feature>
<feature type="transmembrane region" description="Helical" evidence="1">
    <location>
        <begin position="90"/>
        <end position="108"/>
    </location>
</feature>
<dbReference type="OrthoDB" id="2020414at2"/>
<evidence type="ECO:0000256" key="1">
    <source>
        <dbReference type="SAM" id="Phobius"/>
    </source>
</evidence>
<reference evidence="2" key="1">
    <citation type="journal article" date="2019" name="PLoS Negl. Trop. Dis.">
        <title>Revisiting the worldwide diversity of Leptospira species in the environment.</title>
        <authorList>
            <person name="Vincent A.T."/>
            <person name="Schiettekatte O."/>
            <person name="Bourhy P."/>
            <person name="Veyrier F.J."/>
            <person name="Picardeau M."/>
        </authorList>
    </citation>
    <scope>NUCLEOTIDE SEQUENCE [LARGE SCALE GENOMIC DNA]</scope>
    <source>
        <strain evidence="2">201800299</strain>
    </source>
</reference>
<accession>A0A5F1YAP1</accession>
<dbReference type="AlphaFoldDB" id="A0A5F1YAP1"/>
<keyword evidence="1" id="KW-1133">Transmembrane helix</keyword>
<keyword evidence="3" id="KW-1185">Reference proteome</keyword>